<sequence>MKAKIKYIIIIITITMISKVFSQNDSLLFGNNTVQIYKSRALFMNNTIYDAVNDFERLREMEETDECKVDYSFYYNPLSLVGEYYSYEFGEGGILACGVPGNSLGIKTIDLNSRRKISLTEIFTEESIVKALKSDKWIQKNAKERDVDFSGYNTFKEYIDAINQLGYAEFNSSGFTILGYSEEKNEVAIRFVGEAYMGFNHNQHLQLGLLLIPKTNFKDKLLNKTEFVLNDFENGLTN</sequence>
<protein>
    <submittedName>
        <fullName evidence="1">Uncharacterized protein</fullName>
    </submittedName>
</protein>
<name>A0A504JHK2_9FLAO</name>
<gene>
    <name evidence="1" type="ORF">FHK87_11665</name>
</gene>
<dbReference type="AlphaFoldDB" id="A0A504JHK2"/>
<dbReference type="Proteomes" id="UP000315540">
    <property type="component" value="Unassembled WGS sequence"/>
</dbReference>
<evidence type="ECO:0000313" key="2">
    <source>
        <dbReference type="Proteomes" id="UP000315540"/>
    </source>
</evidence>
<organism evidence="1 2">
    <name type="scientific">Aquimarina algicola</name>
    <dbReference type="NCBI Taxonomy" id="2589995"/>
    <lineage>
        <taxon>Bacteria</taxon>
        <taxon>Pseudomonadati</taxon>
        <taxon>Bacteroidota</taxon>
        <taxon>Flavobacteriia</taxon>
        <taxon>Flavobacteriales</taxon>
        <taxon>Flavobacteriaceae</taxon>
        <taxon>Aquimarina</taxon>
    </lineage>
</organism>
<proteinExistence type="predicted"/>
<reference evidence="1 2" key="1">
    <citation type="submission" date="2019-06" db="EMBL/GenBank/DDBJ databases">
        <authorList>
            <person name="Meng X."/>
        </authorList>
    </citation>
    <scope>NUCLEOTIDE SEQUENCE [LARGE SCALE GENOMIC DNA]</scope>
    <source>
        <strain evidence="1 2">M625</strain>
    </source>
</reference>
<accession>A0A504JHK2</accession>
<dbReference type="EMBL" id="VFWZ01000003">
    <property type="protein sequence ID" value="TPN85931.1"/>
    <property type="molecule type" value="Genomic_DNA"/>
</dbReference>
<keyword evidence="2" id="KW-1185">Reference proteome</keyword>
<dbReference type="RefSeq" id="WP_140593009.1">
    <property type="nucleotide sequence ID" value="NZ_VFWZ01000003.1"/>
</dbReference>
<evidence type="ECO:0000313" key="1">
    <source>
        <dbReference type="EMBL" id="TPN85931.1"/>
    </source>
</evidence>
<comment type="caution">
    <text evidence="1">The sequence shown here is derived from an EMBL/GenBank/DDBJ whole genome shotgun (WGS) entry which is preliminary data.</text>
</comment>
<dbReference type="OrthoDB" id="1435493at2"/>